<dbReference type="GO" id="GO:0006813">
    <property type="term" value="P:potassium ion transport"/>
    <property type="evidence" value="ECO:0007669"/>
    <property type="project" value="InterPro"/>
</dbReference>
<dbReference type="InterPro" id="IPR036291">
    <property type="entry name" value="NAD(P)-bd_dom_sf"/>
</dbReference>
<dbReference type="PROSITE" id="PS51201">
    <property type="entry name" value="RCK_N"/>
    <property type="match status" value="1"/>
</dbReference>
<comment type="caution">
    <text evidence="3">The sequence shown here is derived from an EMBL/GenBank/DDBJ whole genome shotgun (WGS) entry which is preliminary data.</text>
</comment>
<dbReference type="InterPro" id="IPR006037">
    <property type="entry name" value="RCK_C"/>
</dbReference>
<sequence>MRFAVIGLGSFGSYLAKTLYEKGHEVLVIDKDKDKVEEAKDFSSQAVWMDSADKESLKALGVQDMDVAVVSLGPEMEPSILTVLYLHELGVNRILAKALSPDHGKILEAIGATEVIYPERDMAVRLAQRLSSRNVLEYLPLAENISIQEIVPPEAFIGKKLRDLDLTNRYRVQVIAVRQLVPDRLIFIPGADFVVKDSDVLVVMGEEENIADLCACKK</sequence>
<evidence type="ECO:0000313" key="4">
    <source>
        <dbReference type="Proteomes" id="UP000257323"/>
    </source>
</evidence>
<protein>
    <submittedName>
        <fullName evidence="3">Trk system potassium uptake protein TrkA</fullName>
    </submittedName>
</protein>
<dbReference type="Proteomes" id="UP000257323">
    <property type="component" value="Unassembled WGS sequence"/>
</dbReference>
<dbReference type="AlphaFoldDB" id="A0A3E2BN96"/>
<reference evidence="3 4" key="1">
    <citation type="submission" date="2018-08" db="EMBL/GenBank/DDBJ databases">
        <title>Genome analysis of the thermophilic bacterium of the candidate phylum Aminicenantes from deep subsurface aquifer revealed its physiology and ecological role.</title>
        <authorList>
            <person name="Kadnikov V.V."/>
            <person name="Mardanov A.V."/>
            <person name="Beletsky A.V."/>
            <person name="Karnachuk O.V."/>
            <person name="Ravin N.V."/>
        </authorList>
    </citation>
    <scope>NUCLEOTIDE SEQUENCE [LARGE SCALE GENOMIC DNA]</scope>
    <source>
        <strain evidence="3">BY38</strain>
    </source>
</reference>
<dbReference type="PANTHER" id="PTHR43833:SF7">
    <property type="entry name" value="KTR SYSTEM POTASSIUM UPTAKE PROTEIN C"/>
    <property type="match status" value="1"/>
</dbReference>
<feature type="domain" description="RCK N-terminal" evidence="1">
    <location>
        <begin position="1"/>
        <end position="117"/>
    </location>
</feature>
<organism evidence="3 4">
    <name type="scientific">Candidatus Saccharicenans subterraneus</name>
    <dbReference type="NCBI Taxonomy" id="2508984"/>
    <lineage>
        <taxon>Bacteria</taxon>
        <taxon>Candidatus Aminicenantota</taxon>
        <taxon>Candidatus Aminicenantia</taxon>
        <taxon>Candidatus Aminicenantales</taxon>
        <taxon>Candidatus Saccharicenantaceae</taxon>
        <taxon>Candidatus Saccharicenans</taxon>
    </lineage>
</organism>
<dbReference type="GO" id="GO:0008324">
    <property type="term" value="F:monoatomic cation transmembrane transporter activity"/>
    <property type="evidence" value="ECO:0007669"/>
    <property type="project" value="InterPro"/>
</dbReference>
<dbReference type="EMBL" id="QUAH01000004">
    <property type="protein sequence ID" value="RFT16209.1"/>
    <property type="molecule type" value="Genomic_DNA"/>
</dbReference>
<proteinExistence type="predicted"/>
<accession>A0A3E2BN96</accession>
<dbReference type="Gene3D" id="3.40.50.720">
    <property type="entry name" value="NAD(P)-binding Rossmann-like Domain"/>
    <property type="match status" value="1"/>
</dbReference>
<dbReference type="PANTHER" id="PTHR43833">
    <property type="entry name" value="POTASSIUM CHANNEL PROTEIN 2-RELATED-RELATED"/>
    <property type="match status" value="1"/>
</dbReference>
<name>A0A3E2BN96_9BACT</name>
<dbReference type="InterPro" id="IPR036721">
    <property type="entry name" value="RCK_C_sf"/>
</dbReference>
<evidence type="ECO:0000259" key="1">
    <source>
        <dbReference type="PROSITE" id="PS51201"/>
    </source>
</evidence>
<dbReference type="SUPFAM" id="SSF51735">
    <property type="entry name" value="NAD(P)-binding Rossmann-fold domains"/>
    <property type="match status" value="1"/>
</dbReference>
<dbReference type="Gene3D" id="3.30.70.1450">
    <property type="entry name" value="Regulator of K+ conductance, C-terminal domain"/>
    <property type="match status" value="1"/>
</dbReference>
<dbReference type="Pfam" id="PF02080">
    <property type="entry name" value="TrkA_C"/>
    <property type="match status" value="1"/>
</dbReference>
<dbReference type="PROSITE" id="PS51202">
    <property type="entry name" value="RCK_C"/>
    <property type="match status" value="1"/>
</dbReference>
<dbReference type="SUPFAM" id="SSF116726">
    <property type="entry name" value="TrkA C-terminal domain-like"/>
    <property type="match status" value="1"/>
</dbReference>
<dbReference type="InterPro" id="IPR050721">
    <property type="entry name" value="Trk_Ktr_HKT_K-transport"/>
</dbReference>
<gene>
    <name evidence="3" type="ORF">OP8BY_1813</name>
</gene>
<dbReference type="Pfam" id="PF02254">
    <property type="entry name" value="TrkA_N"/>
    <property type="match status" value="1"/>
</dbReference>
<dbReference type="InterPro" id="IPR003148">
    <property type="entry name" value="RCK_N"/>
</dbReference>
<evidence type="ECO:0000259" key="2">
    <source>
        <dbReference type="PROSITE" id="PS51202"/>
    </source>
</evidence>
<evidence type="ECO:0000313" key="3">
    <source>
        <dbReference type="EMBL" id="RFT16209.1"/>
    </source>
</evidence>
<feature type="domain" description="RCK C-terminal" evidence="2">
    <location>
        <begin position="133"/>
        <end position="218"/>
    </location>
</feature>